<evidence type="ECO:0000313" key="3">
    <source>
        <dbReference type="EMBL" id="MDC7692973.1"/>
    </source>
</evidence>
<feature type="transmembrane region" description="Helical" evidence="1">
    <location>
        <begin position="6"/>
        <end position="25"/>
    </location>
</feature>
<name>A0ABT5I9V6_9CAUL</name>
<accession>A0ABT5I9V6</accession>
<organism evidence="3 4">
    <name type="scientific">Asticcacaulis currens</name>
    <dbReference type="NCBI Taxonomy" id="2984210"/>
    <lineage>
        <taxon>Bacteria</taxon>
        <taxon>Pseudomonadati</taxon>
        <taxon>Pseudomonadota</taxon>
        <taxon>Alphaproteobacteria</taxon>
        <taxon>Caulobacterales</taxon>
        <taxon>Caulobacteraceae</taxon>
        <taxon>Asticcacaulis</taxon>
    </lineage>
</organism>
<dbReference type="Proteomes" id="UP001216595">
    <property type="component" value="Unassembled WGS sequence"/>
</dbReference>
<proteinExistence type="predicted"/>
<keyword evidence="4" id="KW-1185">Reference proteome</keyword>
<keyword evidence="1" id="KW-0812">Transmembrane</keyword>
<keyword evidence="1" id="KW-0472">Membrane</keyword>
<dbReference type="EMBL" id="JAQQKW010000001">
    <property type="protein sequence ID" value="MDC7692973.1"/>
    <property type="molecule type" value="Genomic_DNA"/>
</dbReference>
<dbReference type="InterPro" id="IPR009671">
    <property type="entry name" value="RraB_dom"/>
</dbReference>
<reference evidence="3 4" key="1">
    <citation type="submission" date="2023-01" db="EMBL/GenBank/DDBJ databases">
        <title>Novel species of the genus Asticcacaulis isolated from rivers.</title>
        <authorList>
            <person name="Lu H."/>
        </authorList>
    </citation>
    <scope>NUCLEOTIDE SEQUENCE [LARGE SCALE GENOMIC DNA]</scope>
    <source>
        <strain evidence="3 4">DXS10W</strain>
    </source>
</reference>
<feature type="domain" description="Regulator of ribonuclease activity B" evidence="2">
    <location>
        <begin position="56"/>
        <end position="139"/>
    </location>
</feature>
<evidence type="ECO:0000256" key="1">
    <source>
        <dbReference type="SAM" id="Phobius"/>
    </source>
</evidence>
<evidence type="ECO:0000313" key="4">
    <source>
        <dbReference type="Proteomes" id="UP001216595"/>
    </source>
</evidence>
<gene>
    <name evidence="3" type="ORF">PQU94_01620</name>
</gene>
<protein>
    <submittedName>
        <fullName evidence="3">Ribonuclease E inhibitor RraB</fullName>
    </submittedName>
</protein>
<sequence>MWETIWITAALIAGFLVVSWLIRWGTQFFGFNRVKTYSISIYNDDDYARSYSFWRDGFDLTKPQRLRFRYSFPSEEKAQTFLDSVKSQADLTLSLDADQTLWRVTITLLMMAERQSLRDARWRWDHDVQVNKGVYEGWDIND</sequence>
<dbReference type="Pfam" id="PF06877">
    <property type="entry name" value="RraB"/>
    <property type="match status" value="1"/>
</dbReference>
<dbReference type="InterPro" id="IPR036701">
    <property type="entry name" value="RraB-like_sf"/>
</dbReference>
<comment type="caution">
    <text evidence="3">The sequence shown here is derived from an EMBL/GenBank/DDBJ whole genome shotgun (WGS) entry which is preliminary data.</text>
</comment>
<keyword evidence="1" id="KW-1133">Transmembrane helix</keyword>
<evidence type="ECO:0000259" key="2">
    <source>
        <dbReference type="Pfam" id="PF06877"/>
    </source>
</evidence>
<dbReference type="SUPFAM" id="SSF89946">
    <property type="entry name" value="Hypothetical protein VC0424"/>
    <property type="match status" value="1"/>
</dbReference>
<dbReference type="RefSeq" id="WP_272739750.1">
    <property type="nucleotide sequence ID" value="NZ_JAQQKW010000001.1"/>
</dbReference>